<dbReference type="PROSITE" id="PS50977">
    <property type="entry name" value="HTH_TETR_2"/>
    <property type="match status" value="1"/>
</dbReference>
<reference evidence="4 5" key="1">
    <citation type="submission" date="2020-10" db="EMBL/GenBank/DDBJ databases">
        <title>Identification of Nocardia species via Next-generation sequencing and recognition of intraspecies genetic diversity.</title>
        <authorList>
            <person name="Li P."/>
            <person name="Li P."/>
            <person name="Lu B."/>
        </authorList>
    </citation>
    <scope>NUCLEOTIDE SEQUENCE [LARGE SCALE GENOMIC DNA]</scope>
    <source>
        <strain evidence="4 5">BJ06-0143</strain>
    </source>
</reference>
<evidence type="ECO:0000256" key="2">
    <source>
        <dbReference type="PROSITE-ProRule" id="PRU00335"/>
    </source>
</evidence>
<dbReference type="InterPro" id="IPR001647">
    <property type="entry name" value="HTH_TetR"/>
</dbReference>
<evidence type="ECO:0000313" key="5">
    <source>
        <dbReference type="Proteomes" id="UP000707731"/>
    </source>
</evidence>
<sequence>MGARNPSRRPRLSARDWIDAALGALERDGVPAVAVEPLAAGLGVTKGSFYSHFRDRDELLRAALGAWRDDEAARVEQLADTALTARDALAAVVSDMFDNDAAGRLFAHVCAAGADATVAPYALEHALAKVETLTDLLRRGGTPEEGALRTAELTYTAYIGYWRIKSMFPPGDDTALPGYLGHLRSKLFPGDR</sequence>
<keyword evidence="1 2" id="KW-0238">DNA-binding</keyword>
<name>A0ABS0DLV2_9NOCA</name>
<dbReference type="Pfam" id="PF00440">
    <property type="entry name" value="TetR_N"/>
    <property type="match status" value="1"/>
</dbReference>
<gene>
    <name evidence="4" type="ORF">IU449_24680</name>
</gene>
<evidence type="ECO:0000259" key="3">
    <source>
        <dbReference type="PROSITE" id="PS50977"/>
    </source>
</evidence>
<proteinExistence type="predicted"/>
<dbReference type="PANTHER" id="PTHR30055">
    <property type="entry name" value="HTH-TYPE TRANSCRIPTIONAL REGULATOR RUTR"/>
    <property type="match status" value="1"/>
</dbReference>
<feature type="DNA-binding region" description="H-T-H motif" evidence="2">
    <location>
        <begin position="34"/>
        <end position="53"/>
    </location>
</feature>
<dbReference type="PRINTS" id="PR00455">
    <property type="entry name" value="HTHTETR"/>
</dbReference>
<evidence type="ECO:0000256" key="1">
    <source>
        <dbReference type="ARBA" id="ARBA00023125"/>
    </source>
</evidence>
<evidence type="ECO:0000313" key="4">
    <source>
        <dbReference type="EMBL" id="MBF6357703.1"/>
    </source>
</evidence>
<dbReference type="SUPFAM" id="SSF46689">
    <property type="entry name" value="Homeodomain-like"/>
    <property type="match status" value="1"/>
</dbReference>
<dbReference type="InterPro" id="IPR009057">
    <property type="entry name" value="Homeodomain-like_sf"/>
</dbReference>
<comment type="caution">
    <text evidence="4">The sequence shown here is derived from an EMBL/GenBank/DDBJ whole genome shotgun (WGS) entry which is preliminary data.</text>
</comment>
<feature type="domain" description="HTH tetR-type" evidence="3">
    <location>
        <begin position="11"/>
        <end position="71"/>
    </location>
</feature>
<accession>A0ABS0DLV2</accession>
<organism evidence="4 5">
    <name type="scientific">Nocardia higoensis</name>
    <dbReference type="NCBI Taxonomy" id="228599"/>
    <lineage>
        <taxon>Bacteria</taxon>
        <taxon>Bacillati</taxon>
        <taxon>Actinomycetota</taxon>
        <taxon>Actinomycetes</taxon>
        <taxon>Mycobacteriales</taxon>
        <taxon>Nocardiaceae</taxon>
        <taxon>Nocardia</taxon>
    </lineage>
</organism>
<dbReference type="PANTHER" id="PTHR30055:SF239">
    <property type="entry name" value="TRANSCRIPTIONAL REGULATORY PROTEIN"/>
    <property type="match status" value="1"/>
</dbReference>
<dbReference type="Proteomes" id="UP000707731">
    <property type="component" value="Unassembled WGS sequence"/>
</dbReference>
<dbReference type="InterPro" id="IPR050109">
    <property type="entry name" value="HTH-type_TetR-like_transc_reg"/>
</dbReference>
<dbReference type="EMBL" id="JADLQN010000006">
    <property type="protein sequence ID" value="MBF6357703.1"/>
    <property type="molecule type" value="Genomic_DNA"/>
</dbReference>
<keyword evidence="5" id="KW-1185">Reference proteome</keyword>
<dbReference type="Gene3D" id="1.10.357.10">
    <property type="entry name" value="Tetracycline Repressor, domain 2"/>
    <property type="match status" value="1"/>
</dbReference>
<protein>
    <submittedName>
        <fullName evidence="4">TetR/AcrR family transcriptional regulator</fullName>
    </submittedName>
</protein>